<dbReference type="EMBL" id="JAUTXU010000188">
    <property type="protein sequence ID" value="KAK3700214.1"/>
    <property type="molecule type" value="Genomic_DNA"/>
</dbReference>
<proteinExistence type="predicted"/>
<dbReference type="Proteomes" id="UP001281147">
    <property type="component" value="Unassembled WGS sequence"/>
</dbReference>
<sequence length="951" mass="102756">MSSEPPEEPHLRSEFSVLSPASPKPIHFPAPTNIPVLEMQTDVGFNQTDKHMSDPAMRNTEVRPDYWRDPVEQQQQEGQVQQQQPTAASETMDHASPYSTGGENDTTVMDMDGQRQGDVEVAPASNGAYSTETTPTNAAAAPEPEPVPISTSPSPNVVEVDAQATQQQAQTTEASSDPSVPTADATYVAPIVEDTFDPTQMPNAATQSFNGGTVDVQALLDTLQTAPGATSASSNATNAAPQAEGLTVATTLPPSLNQSPPPSSAPVHQQHVAPGSASSPLSASALGAPPSGVGLPPRPPPQEQPLIHPNYVHSQHIRDYHPHAAHPAFQPQHVRSASGSSGNVADPSSKSYVPPVHSPTSGGHGGVQQQQYSAYPASAFTGENGQQQILSPTMTGPSPGIQQAQQHQQYLPSASAFATSPADAQQQQHTYGAQQSYQSMSGTPMESRRESVLREGQVPRPEDRPWDADTQRKYDRFIEEERKYVSEGRWEQFPQGSRLFVGNLSSEKVTKRDIFHVFHLYGDLAQISIKQAYGFVQFLRTEDCMRALDAEQGTLIRDKRIHLEVSKPQKNRPQNNQNTQRRSRSPPANTRGRPGVNVDRYVSGSRPDNNRNGYRPAGYRSPSPPRGFRDRYDDRYRARSRTPPAYGRSGGGRYRSPSPRREAPPEDDLPLPRRDPRDVPDVQILVLDSLERDFISWVEQAFASRSVRVDVLLLSPRLSEQAVVRRQIMEGVVAVVKLTRNNQNTGKFGLQIFDRRAGVGNVKFEEYDGLEPKIAVELVLRAKGSYAAMPPQPQVQQGYGGYGGHQQYSNAPAPPTPQQQQYGGAPYGGPYGQPPQAVGGYPPGYAQQPPPSAGVPAGVPPHLQSIITNLDPNNLQNLLSAMNTPQSAAAANTNSAYGAGTPASAVQALQNNPQLVGYLQQQQQQGAPGGPGGPGGVNMQDILARLGSYQR</sequence>
<accession>A0ACC3MNX5</accession>
<evidence type="ECO:0000313" key="2">
    <source>
        <dbReference type="Proteomes" id="UP001281147"/>
    </source>
</evidence>
<reference evidence="1" key="1">
    <citation type="submission" date="2023-07" db="EMBL/GenBank/DDBJ databases">
        <title>Black Yeasts Isolated from many extreme environments.</title>
        <authorList>
            <person name="Coleine C."/>
            <person name="Stajich J.E."/>
            <person name="Selbmann L."/>
        </authorList>
    </citation>
    <scope>NUCLEOTIDE SEQUENCE</scope>
    <source>
        <strain evidence="1">CCFEE 5714</strain>
    </source>
</reference>
<name>A0ACC3MNX5_9PEZI</name>
<organism evidence="1 2">
    <name type="scientific">Vermiconidia calcicola</name>
    <dbReference type="NCBI Taxonomy" id="1690605"/>
    <lineage>
        <taxon>Eukaryota</taxon>
        <taxon>Fungi</taxon>
        <taxon>Dikarya</taxon>
        <taxon>Ascomycota</taxon>
        <taxon>Pezizomycotina</taxon>
        <taxon>Dothideomycetes</taxon>
        <taxon>Dothideomycetidae</taxon>
        <taxon>Mycosphaerellales</taxon>
        <taxon>Extremaceae</taxon>
        <taxon>Vermiconidia</taxon>
    </lineage>
</organism>
<comment type="caution">
    <text evidence="1">The sequence shown here is derived from an EMBL/GenBank/DDBJ whole genome shotgun (WGS) entry which is preliminary data.</text>
</comment>
<evidence type="ECO:0000313" key="1">
    <source>
        <dbReference type="EMBL" id="KAK3700214.1"/>
    </source>
</evidence>
<keyword evidence="2" id="KW-1185">Reference proteome</keyword>
<protein>
    <submittedName>
        <fullName evidence="1">Nuclear polyadenylated RNA-binding protein 3</fullName>
    </submittedName>
</protein>
<gene>
    <name evidence="1" type="primary">NAB3_2</name>
    <name evidence="1" type="ORF">LTR37_016093</name>
</gene>